<evidence type="ECO:0000313" key="4">
    <source>
        <dbReference type="Proteomes" id="UP001595443"/>
    </source>
</evidence>
<dbReference type="Gene3D" id="3.30.2020.30">
    <property type="match status" value="1"/>
</dbReference>
<keyword evidence="4" id="KW-1185">Reference proteome</keyword>
<dbReference type="InterPro" id="IPR045389">
    <property type="entry name" value="DUF6522"/>
</dbReference>
<accession>A0ABV7AEZ0</accession>
<name>A0ABV7AEZ0_9RHOB</name>
<keyword evidence="1" id="KW-0479">Metal-binding</keyword>
<protein>
    <submittedName>
        <fullName evidence="3">DUF6522 family protein</fullName>
    </submittedName>
</protein>
<sequence length="105" mass="11684">MERIAFADGRPQVQAEFPARALDLSTDTLRRGVRNGAITSRYKAGEGDHAGRIRLTFFAPERRLPTRIWSVGNYAIGIGFSGGHETGIYRFDALREIADCEVEDV</sequence>
<dbReference type="Pfam" id="PF20132">
    <property type="entry name" value="DUF6522"/>
    <property type="match status" value="1"/>
</dbReference>
<comment type="caution">
    <text evidence="3">The sequence shown here is derived from an EMBL/GenBank/DDBJ whole genome shotgun (WGS) entry which is preliminary data.</text>
</comment>
<evidence type="ECO:0000256" key="2">
    <source>
        <dbReference type="ARBA" id="ARBA00023004"/>
    </source>
</evidence>
<reference evidence="4" key="1">
    <citation type="journal article" date="2019" name="Int. J. Syst. Evol. Microbiol.">
        <title>The Global Catalogue of Microorganisms (GCM) 10K type strain sequencing project: providing services to taxonomists for standard genome sequencing and annotation.</title>
        <authorList>
            <consortium name="The Broad Institute Genomics Platform"/>
            <consortium name="The Broad Institute Genome Sequencing Center for Infectious Disease"/>
            <person name="Wu L."/>
            <person name="Ma J."/>
        </authorList>
    </citation>
    <scope>NUCLEOTIDE SEQUENCE [LARGE SCALE GENOMIC DNA]</scope>
    <source>
        <strain evidence="4">KCTC 62192</strain>
    </source>
</reference>
<evidence type="ECO:0000256" key="1">
    <source>
        <dbReference type="ARBA" id="ARBA00022723"/>
    </source>
</evidence>
<dbReference type="EMBL" id="JBHRSK010000004">
    <property type="protein sequence ID" value="MFC2967936.1"/>
    <property type="molecule type" value="Genomic_DNA"/>
</dbReference>
<keyword evidence="2" id="KW-0408">Iron</keyword>
<evidence type="ECO:0000313" key="3">
    <source>
        <dbReference type="EMBL" id="MFC2967936.1"/>
    </source>
</evidence>
<proteinExistence type="predicted"/>
<gene>
    <name evidence="3" type="ORF">ACFOES_07515</name>
</gene>
<dbReference type="RefSeq" id="WP_377832583.1">
    <property type="nucleotide sequence ID" value="NZ_JBHRSK010000004.1"/>
</dbReference>
<organism evidence="3 4">
    <name type="scientific">Acidimangrovimonas pyrenivorans</name>
    <dbReference type="NCBI Taxonomy" id="2030798"/>
    <lineage>
        <taxon>Bacteria</taxon>
        <taxon>Pseudomonadati</taxon>
        <taxon>Pseudomonadota</taxon>
        <taxon>Alphaproteobacteria</taxon>
        <taxon>Rhodobacterales</taxon>
        <taxon>Paracoccaceae</taxon>
        <taxon>Acidimangrovimonas</taxon>
    </lineage>
</organism>
<dbReference type="InterPro" id="IPR038492">
    <property type="entry name" value="GBBH-like_N_sf"/>
</dbReference>
<dbReference type="Proteomes" id="UP001595443">
    <property type="component" value="Unassembled WGS sequence"/>
</dbReference>